<dbReference type="EMBL" id="KZ664942">
    <property type="protein sequence ID" value="PPS02320.1"/>
    <property type="molecule type" value="Genomic_DNA"/>
</dbReference>
<protein>
    <recommendedName>
        <fullName evidence="3">Reverse transcriptase domain-containing protein</fullName>
    </recommendedName>
</protein>
<dbReference type="AlphaFoldDB" id="A0A2P5XG52"/>
<reference evidence="1 2" key="1">
    <citation type="submission" date="2015-01" db="EMBL/GenBank/DDBJ databases">
        <title>Genome of allotetraploid Gossypium barbadense reveals genomic plasticity and fiber elongation in cotton evolution.</title>
        <authorList>
            <person name="Chen X."/>
            <person name="Liu X."/>
            <person name="Zhao B."/>
            <person name="Zheng H."/>
            <person name="Hu Y."/>
            <person name="Lu G."/>
            <person name="Yang C."/>
            <person name="Chen J."/>
            <person name="Shan C."/>
            <person name="Zhang L."/>
            <person name="Zhou Y."/>
            <person name="Wang L."/>
            <person name="Guo W."/>
            <person name="Bai Y."/>
            <person name="Ruan J."/>
            <person name="Shangguan X."/>
            <person name="Mao Y."/>
            <person name="Jiang J."/>
            <person name="Zhu Y."/>
            <person name="Lei J."/>
            <person name="Kang H."/>
            <person name="Chen S."/>
            <person name="He X."/>
            <person name="Wang R."/>
            <person name="Wang Y."/>
            <person name="Chen J."/>
            <person name="Wang L."/>
            <person name="Yu S."/>
            <person name="Wang B."/>
            <person name="Wei J."/>
            <person name="Song S."/>
            <person name="Lu X."/>
            <person name="Gao Z."/>
            <person name="Gu W."/>
            <person name="Deng X."/>
            <person name="Ma D."/>
            <person name="Wang S."/>
            <person name="Liang W."/>
            <person name="Fang L."/>
            <person name="Cai C."/>
            <person name="Zhu X."/>
            <person name="Zhou B."/>
            <person name="Zhang Y."/>
            <person name="Chen Z."/>
            <person name="Xu S."/>
            <person name="Zhu R."/>
            <person name="Wang S."/>
            <person name="Zhang T."/>
            <person name="Zhao G."/>
        </authorList>
    </citation>
    <scope>NUCLEOTIDE SEQUENCE [LARGE SCALE GENOMIC DNA]</scope>
    <source>
        <strain evidence="2">cv. Xinhai21</strain>
        <tissue evidence="1">Leaf</tissue>
    </source>
</reference>
<evidence type="ECO:0008006" key="3">
    <source>
        <dbReference type="Google" id="ProtNLM"/>
    </source>
</evidence>
<evidence type="ECO:0000313" key="2">
    <source>
        <dbReference type="Proteomes" id="UP000239757"/>
    </source>
</evidence>
<gene>
    <name evidence="1" type="ORF">GOBAR_AA18334</name>
</gene>
<accession>A0A2P5XG52</accession>
<dbReference type="PANTHER" id="PTHR19446">
    <property type="entry name" value="REVERSE TRANSCRIPTASES"/>
    <property type="match status" value="1"/>
</dbReference>
<proteinExistence type="predicted"/>
<organism evidence="1 2">
    <name type="scientific">Gossypium barbadense</name>
    <name type="common">Sea Island cotton</name>
    <name type="synonym">Hibiscus barbadensis</name>
    <dbReference type="NCBI Taxonomy" id="3634"/>
    <lineage>
        <taxon>Eukaryota</taxon>
        <taxon>Viridiplantae</taxon>
        <taxon>Streptophyta</taxon>
        <taxon>Embryophyta</taxon>
        <taxon>Tracheophyta</taxon>
        <taxon>Spermatophyta</taxon>
        <taxon>Magnoliopsida</taxon>
        <taxon>eudicotyledons</taxon>
        <taxon>Gunneridae</taxon>
        <taxon>Pentapetalae</taxon>
        <taxon>rosids</taxon>
        <taxon>malvids</taxon>
        <taxon>Malvales</taxon>
        <taxon>Malvaceae</taxon>
        <taxon>Malvoideae</taxon>
        <taxon>Gossypium</taxon>
    </lineage>
</organism>
<evidence type="ECO:0000313" key="1">
    <source>
        <dbReference type="EMBL" id="PPS02320.1"/>
    </source>
</evidence>
<name>A0A2P5XG52_GOSBA</name>
<dbReference type="Proteomes" id="UP000239757">
    <property type="component" value="Unassembled WGS sequence"/>
</dbReference>
<dbReference type="OrthoDB" id="1002463at2759"/>
<sequence>MKPLLVPGPDGFPALFFQECWELIGPNVENVVRDFFDKGKMVMDFNKTFIVLIPKKDLSETANGFRLISLCSTLYKILAKVLEECCTIKGILEQYCRVSGQAINFDKSDMMVSRNCHPVFMKLFQQNLGVKVGHHPSKYLGFPLD</sequence>